<protein>
    <submittedName>
        <fullName evidence="2">Uncharacterized protein</fullName>
    </submittedName>
</protein>
<gene>
    <name evidence="2" type="ORF">AB0K40_33245</name>
</gene>
<proteinExistence type="predicted"/>
<comment type="caution">
    <text evidence="2">The sequence shown here is derived from an EMBL/GenBank/DDBJ whole genome shotgun (WGS) entry which is preliminary data.</text>
</comment>
<reference evidence="2 3" key="1">
    <citation type="submission" date="2024-06" db="EMBL/GenBank/DDBJ databases">
        <title>The Natural Products Discovery Center: Release of the First 8490 Sequenced Strains for Exploring Actinobacteria Biosynthetic Diversity.</title>
        <authorList>
            <person name="Kalkreuter E."/>
            <person name="Kautsar S.A."/>
            <person name="Yang D."/>
            <person name="Bader C.D."/>
            <person name="Teijaro C.N."/>
            <person name="Fluegel L."/>
            <person name="Davis C.M."/>
            <person name="Simpson J.R."/>
            <person name="Lauterbach L."/>
            <person name="Steele A.D."/>
            <person name="Gui C."/>
            <person name="Meng S."/>
            <person name="Li G."/>
            <person name="Viehrig K."/>
            <person name="Ye F."/>
            <person name="Su P."/>
            <person name="Kiefer A.F."/>
            <person name="Nichols A."/>
            <person name="Cepeda A.J."/>
            <person name="Yan W."/>
            <person name="Fan B."/>
            <person name="Jiang Y."/>
            <person name="Adhikari A."/>
            <person name="Zheng C.-J."/>
            <person name="Schuster L."/>
            <person name="Cowan T.M."/>
            <person name="Smanski M.J."/>
            <person name="Chevrette M.G."/>
            <person name="De Carvalho L.P.S."/>
            <person name="Shen B."/>
        </authorList>
    </citation>
    <scope>NUCLEOTIDE SEQUENCE [LARGE SCALE GENOMIC DNA]</scope>
    <source>
        <strain evidence="2 3">NPDC049574</strain>
    </source>
</reference>
<evidence type="ECO:0000313" key="2">
    <source>
        <dbReference type="EMBL" id="MEV4290398.1"/>
    </source>
</evidence>
<feature type="compositionally biased region" description="Basic and acidic residues" evidence="1">
    <location>
        <begin position="15"/>
        <end position="24"/>
    </location>
</feature>
<feature type="region of interest" description="Disordered" evidence="1">
    <location>
        <begin position="1"/>
        <end position="35"/>
    </location>
</feature>
<evidence type="ECO:0000256" key="1">
    <source>
        <dbReference type="SAM" id="MobiDB-lite"/>
    </source>
</evidence>
<dbReference type="Proteomes" id="UP001552427">
    <property type="component" value="Unassembled WGS sequence"/>
</dbReference>
<evidence type="ECO:0000313" key="3">
    <source>
        <dbReference type="Proteomes" id="UP001552427"/>
    </source>
</evidence>
<accession>A0ABV3HCY9</accession>
<sequence length="55" mass="6065">MPFIEPGLSLNHNETVLREDRPQDDATPGLIMNHNETVVTDTPGLSLNHNETVLA</sequence>
<dbReference type="EMBL" id="JBFARM010000011">
    <property type="protein sequence ID" value="MEV4290398.1"/>
    <property type="molecule type" value="Genomic_DNA"/>
</dbReference>
<organism evidence="2 3">
    <name type="scientific">Nonomuraea bangladeshensis</name>
    <dbReference type="NCBI Taxonomy" id="404385"/>
    <lineage>
        <taxon>Bacteria</taxon>
        <taxon>Bacillati</taxon>
        <taxon>Actinomycetota</taxon>
        <taxon>Actinomycetes</taxon>
        <taxon>Streptosporangiales</taxon>
        <taxon>Streptosporangiaceae</taxon>
        <taxon>Nonomuraea</taxon>
    </lineage>
</organism>
<keyword evidence="3" id="KW-1185">Reference proteome</keyword>
<name>A0ABV3HCY9_9ACTN</name>
<dbReference type="RefSeq" id="WP_344219486.1">
    <property type="nucleotide sequence ID" value="NZ_BAAAMV010000022.1"/>
</dbReference>